<dbReference type="Gramene" id="MELO3C033946.2.1">
    <property type="protein sequence ID" value="MELO3C033946.2.1"/>
    <property type="gene ID" value="MELO3C033946.2"/>
</dbReference>
<feature type="compositionally biased region" description="Basic and acidic residues" evidence="1">
    <location>
        <begin position="134"/>
        <end position="148"/>
    </location>
</feature>
<feature type="compositionally biased region" description="Polar residues" evidence="1">
    <location>
        <begin position="111"/>
        <end position="125"/>
    </location>
</feature>
<organism evidence="2">
    <name type="scientific">Cucumis melo</name>
    <name type="common">Muskmelon</name>
    <dbReference type="NCBI Taxonomy" id="3656"/>
    <lineage>
        <taxon>Eukaryota</taxon>
        <taxon>Viridiplantae</taxon>
        <taxon>Streptophyta</taxon>
        <taxon>Embryophyta</taxon>
        <taxon>Tracheophyta</taxon>
        <taxon>Spermatophyta</taxon>
        <taxon>Magnoliopsida</taxon>
        <taxon>eudicotyledons</taxon>
        <taxon>Gunneridae</taxon>
        <taxon>Pentapetalae</taxon>
        <taxon>rosids</taxon>
        <taxon>fabids</taxon>
        <taxon>Cucurbitales</taxon>
        <taxon>Cucurbitaceae</taxon>
        <taxon>Benincaseae</taxon>
        <taxon>Cucumis</taxon>
    </lineage>
</organism>
<reference evidence="2" key="1">
    <citation type="submission" date="2023-03" db="UniProtKB">
        <authorList>
            <consortium name="EnsemblPlants"/>
        </authorList>
    </citation>
    <scope>IDENTIFICATION</scope>
</reference>
<protein>
    <submittedName>
        <fullName evidence="2">Uncharacterized protein</fullName>
    </submittedName>
</protein>
<dbReference type="EnsemblPlants" id="MELO3C033946.2.1">
    <property type="protein sequence ID" value="MELO3C033946.2.1"/>
    <property type="gene ID" value="MELO3C033946.2"/>
</dbReference>
<feature type="compositionally biased region" description="Polar residues" evidence="1">
    <location>
        <begin position="153"/>
        <end position="168"/>
    </location>
</feature>
<evidence type="ECO:0000313" key="2">
    <source>
        <dbReference type="EnsemblPlants" id="MELO3C033946.2.1"/>
    </source>
</evidence>
<evidence type="ECO:0000256" key="1">
    <source>
        <dbReference type="SAM" id="MobiDB-lite"/>
    </source>
</evidence>
<feature type="region of interest" description="Disordered" evidence="1">
    <location>
        <begin position="110"/>
        <end position="168"/>
    </location>
</feature>
<sequence length="168" mass="19370">RLIQFLKSFFKSVAQFGLHEGSQYVVAFGHQKNTGWNWYLVLALQRNWGEAVSKNLRRLERRSQKRIPEWVQERASLLSSPRSNLTFLFSKRLENSSRVLSLPIARRRGYSQRQKTSAKMKSTSGKVIPTYKTASERTSGERRRERLSRCRVGTTSGKPLSTSNYASV</sequence>
<accession>A0A9I9EHP6</accession>
<name>A0A9I9EHP6_CUCME</name>
<dbReference type="AlphaFoldDB" id="A0A9I9EHP6"/>
<proteinExistence type="predicted"/>